<dbReference type="OrthoDB" id="2359033at2759"/>
<name>A0A210Q9W1_MIZYE</name>
<evidence type="ECO:0000313" key="2">
    <source>
        <dbReference type="EMBL" id="OWF45521.1"/>
    </source>
</evidence>
<proteinExistence type="predicted"/>
<dbReference type="Gene3D" id="3.30.710.10">
    <property type="entry name" value="Potassium Channel Kv1.1, Chain A"/>
    <property type="match status" value="1"/>
</dbReference>
<dbReference type="Gene3D" id="1.25.40.420">
    <property type="match status" value="1"/>
</dbReference>
<dbReference type="InterPro" id="IPR000210">
    <property type="entry name" value="BTB/POZ_dom"/>
</dbReference>
<dbReference type="PANTHER" id="PTHR24410">
    <property type="entry name" value="HL07962P-RELATED"/>
    <property type="match status" value="1"/>
</dbReference>
<dbReference type="Pfam" id="PF07707">
    <property type="entry name" value="BACK"/>
    <property type="match status" value="1"/>
</dbReference>
<dbReference type="Pfam" id="PF00651">
    <property type="entry name" value="BTB"/>
    <property type="match status" value="1"/>
</dbReference>
<comment type="caution">
    <text evidence="2">The sequence shown here is derived from an EMBL/GenBank/DDBJ whole genome shotgun (WGS) entry which is preliminary data.</text>
</comment>
<sequence length="474" mass="55219">MTDSKKLAAVKGEVESPVKKDKTLDLIEDKDDFIHRFRTLYNSEIFSDIVLVVGDTRFYAHKILLVTASEVFEAMLSEARWQESSQNEVCLTEDEDCVSVFPDFLKYIYCGSVELTTSMVHKLLILADKYGIHVLHKTCVEYMSRHIVTSPDTNRTLTWYHYAKITNGQHLQEKCLAFILSNFSIIQKAPDWLDLTPSVMVEFLQSSEMVVESEFQLWMEVQRWIKAVEDPDIVLEKLKAVLPHMRFSMMTPADLLKMENSDLYNEHTELFGNRLMRAYRGHSLHSSDLMSHTREEPYRNYYHKLYSICDDLKLRNYIETPKTESQLVASMVVPIHLKPFPVQIKDDDSLSFDVAFYPQGFYQAHPLYGMYMSRQSDETVLNVSRICTSSQHIVDVDITFVIYAYRDNMKYIAHSRTVSHQFSNKSRHGKVENVISVENLKSKKSPYLVGKSFESKIFLKIQNIQLEEKKEKKE</sequence>
<evidence type="ECO:0000313" key="3">
    <source>
        <dbReference type="Proteomes" id="UP000242188"/>
    </source>
</evidence>
<dbReference type="InterPro" id="IPR056184">
    <property type="entry name" value="TRAF_BTBD17"/>
</dbReference>
<organism evidence="2 3">
    <name type="scientific">Mizuhopecten yessoensis</name>
    <name type="common">Japanese scallop</name>
    <name type="synonym">Patinopecten yessoensis</name>
    <dbReference type="NCBI Taxonomy" id="6573"/>
    <lineage>
        <taxon>Eukaryota</taxon>
        <taxon>Metazoa</taxon>
        <taxon>Spiralia</taxon>
        <taxon>Lophotrochozoa</taxon>
        <taxon>Mollusca</taxon>
        <taxon>Bivalvia</taxon>
        <taxon>Autobranchia</taxon>
        <taxon>Pteriomorphia</taxon>
        <taxon>Pectinida</taxon>
        <taxon>Pectinoidea</taxon>
        <taxon>Pectinidae</taxon>
        <taxon>Mizuhopecten</taxon>
    </lineage>
</organism>
<dbReference type="InterPro" id="IPR051481">
    <property type="entry name" value="BTB-POZ/Galectin-3-binding"/>
</dbReference>
<dbReference type="Pfam" id="PF23651">
    <property type="entry name" value="TRAF_BTBD17"/>
    <property type="match status" value="1"/>
</dbReference>
<dbReference type="Proteomes" id="UP000242188">
    <property type="component" value="Unassembled WGS sequence"/>
</dbReference>
<reference evidence="2 3" key="1">
    <citation type="journal article" date="2017" name="Nat. Ecol. Evol.">
        <title>Scallop genome provides insights into evolution of bilaterian karyotype and development.</title>
        <authorList>
            <person name="Wang S."/>
            <person name="Zhang J."/>
            <person name="Jiao W."/>
            <person name="Li J."/>
            <person name="Xun X."/>
            <person name="Sun Y."/>
            <person name="Guo X."/>
            <person name="Huan P."/>
            <person name="Dong B."/>
            <person name="Zhang L."/>
            <person name="Hu X."/>
            <person name="Sun X."/>
            <person name="Wang J."/>
            <person name="Zhao C."/>
            <person name="Wang Y."/>
            <person name="Wang D."/>
            <person name="Huang X."/>
            <person name="Wang R."/>
            <person name="Lv J."/>
            <person name="Li Y."/>
            <person name="Zhang Z."/>
            <person name="Liu B."/>
            <person name="Lu W."/>
            <person name="Hui Y."/>
            <person name="Liang J."/>
            <person name="Zhou Z."/>
            <person name="Hou R."/>
            <person name="Li X."/>
            <person name="Liu Y."/>
            <person name="Li H."/>
            <person name="Ning X."/>
            <person name="Lin Y."/>
            <person name="Zhao L."/>
            <person name="Xing Q."/>
            <person name="Dou J."/>
            <person name="Li Y."/>
            <person name="Mao J."/>
            <person name="Guo H."/>
            <person name="Dou H."/>
            <person name="Li T."/>
            <person name="Mu C."/>
            <person name="Jiang W."/>
            <person name="Fu Q."/>
            <person name="Fu X."/>
            <person name="Miao Y."/>
            <person name="Liu J."/>
            <person name="Yu Q."/>
            <person name="Li R."/>
            <person name="Liao H."/>
            <person name="Li X."/>
            <person name="Kong Y."/>
            <person name="Jiang Z."/>
            <person name="Chourrout D."/>
            <person name="Li R."/>
            <person name="Bao Z."/>
        </authorList>
    </citation>
    <scope>NUCLEOTIDE SEQUENCE [LARGE SCALE GENOMIC DNA]</scope>
    <source>
        <strain evidence="2 3">PY_sf001</strain>
    </source>
</reference>
<dbReference type="AlphaFoldDB" id="A0A210Q9W1"/>
<evidence type="ECO:0000259" key="1">
    <source>
        <dbReference type="PROSITE" id="PS50097"/>
    </source>
</evidence>
<protein>
    <submittedName>
        <fullName evidence="2">BTB/POZ domain-containing protein 17</fullName>
    </submittedName>
</protein>
<dbReference type="SMART" id="SM00225">
    <property type="entry name" value="BTB"/>
    <property type="match status" value="1"/>
</dbReference>
<dbReference type="PROSITE" id="PS50097">
    <property type="entry name" value="BTB"/>
    <property type="match status" value="1"/>
</dbReference>
<dbReference type="InterPro" id="IPR011333">
    <property type="entry name" value="SKP1/BTB/POZ_sf"/>
</dbReference>
<dbReference type="SUPFAM" id="SSF54695">
    <property type="entry name" value="POZ domain"/>
    <property type="match status" value="1"/>
</dbReference>
<dbReference type="PANTHER" id="PTHR24410:SF41">
    <property type="entry name" value="HL07962P"/>
    <property type="match status" value="1"/>
</dbReference>
<gene>
    <name evidence="2" type="ORF">KP79_PYT07848</name>
</gene>
<dbReference type="CDD" id="cd18493">
    <property type="entry name" value="BACK_BTBD17"/>
    <property type="match status" value="1"/>
</dbReference>
<dbReference type="InterPro" id="IPR011705">
    <property type="entry name" value="BACK"/>
</dbReference>
<dbReference type="SMART" id="SM00875">
    <property type="entry name" value="BACK"/>
    <property type="match status" value="1"/>
</dbReference>
<keyword evidence="3" id="KW-1185">Reference proteome</keyword>
<accession>A0A210Q9W1</accession>
<dbReference type="EMBL" id="NEDP02004476">
    <property type="protein sequence ID" value="OWF45521.1"/>
    <property type="molecule type" value="Genomic_DNA"/>
</dbReference>
<feature type="domain" description="BTB" evidence="1">
    <location>
        <begin position="47"/>
        <end position="117"/>
    </location>
</feature>